<evidence type="ECO:0000313" key="3">
    <source>
        <dbReference type="Proteomes" id="UP000628560"/>
    </source>
</evidence>
<dbReference type="AlphaFoldDB" id="A0ABD4KGD6"/>
<gene>
    <name evidence="2" type="ORF">ISP11_18670</name>
</gene>
<keyword evidence="1" id="KW-0472">Membrane</keyword>
<keyword evidence="1" id="KW-0812">Transmembrane</keyword>
<keyword evidence="1" id="KW-1133">Transmembrane helix</keyword>
<reference evidence="2 3" key="1">
    <citation type="submission" date="2020-11" db="EMBL/GenBank/DDBJ databases">
        <title>Identification of Lelliottia nimipressuralis from Wound Infection by Whole Genome-Based Bacterial Identification.</title>
        <authorList>
            <person name="Navarathna D.H."/>
            <person name="Choi H."/>
            <person name="Jinadatha C."/>
            <person name="Chatterjee P."/>
            <person name="Hwang M."/>
        </authorList>
    </citation>
    <scope>NUCLEOTIDE SEQUENCE [LARGE SCALE GENOMIC DNA]</scope>
    <source>
        <strain evidence="2 3">DN2020</strain>
    </source>
</reference>
<feature type="transmembrane region" description="Helical" evidence="1">
    <location>
        <begin position="7"/>
        <end position="30"/>
    </location>
</feature>
<evidence type="ECO:0000256" key="1">
    <source>
        <dbReference type="SAM" id="Phobius"/>
    </source>
</evidence>
<dbReference type="Proteomes" id="UP000628560">
    <property type="component" value="Unassembled WGS sequence"/>
</dbReference>
<evidence type="ECO:0000313" key="2">
    <source>
        <dbReference type="EMBL" id="MBF4179892.1"/>
    </source>
</evidence>
<comment type="caution">
    <text evidence="2">The sequence shown here is derived from an EMBL/GenBank/DDBJ whole genome shotgun (WGS) entry which is preliminary data.</text>
</comment>
<name>A0ABD4KGD6_9ENTR</name>
<protein>
    <submittedName>
        <fullName evidence="2">Uncharacterized protein</fullName>
    </submittedName>
</protein>
<dbReference type="EMBL" id="JADIXP010000013">
    <property type="protein sequence ID" value="MBF4179892.1"/>
    <property type="molecule type" value="Genomic_DNA"/>
</dbReference>
<organism evidence="2 3">
    <name type="scientific">Lelliottia nimipressuralis</name>
    <dbReference type="NCBI Taxonomy" id="69220"/>
    <lineage>
        <taxon>Bacteria</taxon>
        <taxon>Pseudomonadati</taxon>
        <taxon>Pseudomonadota</taxon>
        <taxon>Gammaproteobacteria</taxon>
        <taxon>Enterobacterales</taxon>
        <taxon>Enterobacteriaceae</taxon>
        <taxon>Lelliottia</taxon>
    </lineage>
</organism>
<proteinExistence type="predicted"/>
<feature type="transmembrane region" description="Helical" evidence="1">
    <location>
        <begin position="50"/>
        <end position="72"/>
    </location>
</feature>
<accession>A0ABD4KGD6</accession>
<sequence length="87" mass="9848">MQDEAIIFLRVQSAPGGVAIFKIVLTVVIFRAADARQQLVATSDESIYLLWVNLYSAFFVLYKALCFIKILFEWSENDIAINNGICK</sequence>
<dbReference type="RefSeq" id="WP_194514080.1">
    <property type="nucleotide sequence ID" value="NZ_DALZBM010000011.1"/>
</dbReference>